<dbReference type="InterPro" id="IPR018936">
    <property type="entry name" value="PI3/4_kinase_CS"/>
</dbReference>
<sequence>MQFISIINSMFVRNRRQGKFVYHARHYSVTPLGPRSGLIQWVDGATPLFGLYKRWQQREAAALALKSTGTSGNPSIAASTMRPSEIYYNKLTPLLKEKGIVNLDVRKDWPISVLRQVLLELMEETPRDLLAKELWCSSSTAMEWWKTTETYSQSTAVMSMIGYIIGLGDRHLDNVLVDLATGEVVHIDYNVCFEKGRNLRVPEKVPFRMTPNIESALGVTGAEGIFRVSCEQVLKTMRRGRETLLTLLEAFVYDPLIDWTPGGEGGYTGAVYGGGQLVGMETRQSKLDMEQEITYSMFSIRITEMKAEWSKNKEELLESLPVLEKYLKNWMESQKKLLEEEEALQAHHQEMAYLKEAEVNPAHSFYSLPHRYTEFTVVKNSLQIAKKAAQEKLNECERWHNIHKVSMIAVTGGPELGRWCNEATKVIDFSISSFAPVIDFLRTAGQSQLLAQCEQADSELANLLHQHQSMLRSCLDTLNTYATVAIQYPASYLELNRCFKWQKWLLELQNNFTLSECHKIVGKFNSEFGMDRLSQTCMNTAQAVLTVEFQLQTLITNTNGRLLKLYERIRIENLDKVSLLVSNLDESKNAIYEFINACPKSGSMSLACVLLTALCSLNKRCLMMEGAAFAAGDRLVDLTSRDGDWFLDEVFSISSNVMQLLTLLRTNCQFIDDDIIKAIDGVAAVHRVIGSLEDLHLNFLTIILPEALKHIQSQERTVFQALQSLNSVINNVGYPLETLISQLELQMRSVVMEMDIPDAKATAIVEHIRNKFNSLVKDATNDNSNSGLSPGQMLFMGFDGLFTKLEQDFVEALDIMNRLVLPTCWRKVDLVKESKNLLAPVFLEPALVILRDIFFLKRLQAMQDFFTLSQHQARALLTILKEENDMQSYGAVYDDDHLTRPIKIFIADFVNKQLLGLLSQSLSYVVCLLVRVCGVNVTAEIELRDVGAENKVSLEELCRKAIDMSLKEDALKANQLSQASSLASAYENAWKKQDIARRLDQNILMLKSSLQRIQLQLASHQWLHEDILLPSNVLHNLATPTRASVMSEMRKTMQVLLAIESNLNVSRDRFVNLVSSVEQRLKWAVGANPSVTAILDEFEQSVTVKNDMISNFTKIGGEVTTTCSTILHCEALRTRTSEAISSDATFLQLINRCQESCLMAENCTMDVSSLEERLVEMKPLNGQLVTKEWILLVTEVVTNLTNEVQGQLAHRKVDMFCRWDCIKNQVMCIRSQLTTHHHLMSDVRVILKSMAKYEDQEPNCCVHGVKRYLQLYKSYSEKLSTFIREVLTEEMSIARAEELLADMRLLEQQTHDIYDELLQFAVTLTDDDSNDGNSTSNNNVLGTFCSILFNLLIGNFSKSFHSRSKGTKQRGRNFALRIVASQAFVRLAFGAFLGNISVESECQ</sequence>
<dbReference type="GO" id="GO:0005634">
    <property type="term" value="C:nucleus"/>
    <property type="evidence" value="ECO:0007669"/>
    <property type="project" value="TreeGrafter"/>
</dbReference>
<dbReference type="Gene3D" id="1.10.1070.11">
    <property type="entry name" value="Phosphatidylinositol 3-/4-kinase, catalytic domain"/>
    <property type="match status" value="1"/>
</dbReference>
<dbReference type="Pfam" id="PF00454">
    <property type="entry name" value="PI3_PI4_kinase"/>
    <property type="match status" value="1"/>
</dbReference>
<reference evidence="4" key="2">
    <citation type="submission" date="2015-02" db="UniProtKB">
        <authorList>
            <consortium name="EnsemblMetazoa"/>
        </authorList>
    </citation>
    <scope>IDENTIFICATION</scope>
</reference>
<dbReference type="InterPro" id="IPR000403">
    <property type="entry name" value="PI3/4_kinase_cat_dom"/>
</dbReference>
<evidence type="ECO:0000259" key="3">
    <source>
        <dbReference type="PROSITE" id="PS50290"/>
    </source>
</evidence>
<dbReference type="PANTHER" id="PTHR11139">
    <property type="entry name" value="ATAXIA TELANGIECTASIA MUTATED ATM -RELATED"/>
    <property type="match status" value="1"/>
</dbReference>
<dbReference type="SMART" id="SM00146">
    <property type="entry name" value="PI3Kc"/>
    <property type="match status" value="1"/>
</dbReference>
<dbReference type="PROSITE" id="PS50290">
    <property type="entry name" value="PI3_4_KINASE_3"/>
    <property type="match status" value="1"/>
</dbReference>
<keyword evidence="1" id="KW-0808">Transferase</keyword>
<keyword evidence="5" id="KW-1185">Reference proteome</keyword>
<dbReference type="InterPro" id="IPR039414">
    <property type="entry name" value="SMG1_PIKKc"/>
</dbReference>
<organism evidence="4 5">
    <name type="scientific">Strigamia maritima</name>
    <name type="common">European centipede</name>
    <name type="synonym">Geophilus maritimus</name>
    <dbReference type="NCBI Taxonomy" id="126957"/>
    <lineage>
        <taxon>Eukaryota</taxon>
        <taxon>Metazoa</taxon>
        <taxon>Ecdysozoa</taxon>
        <taxon>Arthropoda</taxon>
        <taxon>Myriapoda</taxon>
        <taxon>Chilopoda</taxon>
        <taxon>Pleurostigmophora</taxon>
        <taxon>Geophilomorpha</taxon>
        <taxon>Linotaeniidae</taxon>
        <taxon>Strigamia</taxon>
    </lineage>
</organism>
<reference evidence="5" key="1">
    <citation type="submission" date="2011-05" db="EMBL/GenBank/DDBJ databases">
        <authorList>
            <person name="Richards S.R."/>
            <person name="Qu J."/>
            <person name="Jiang H."/>
            <person name="Jhangiani S.N."/>
            <person name="Agravi P."/>
            <person name="Goodspeed R."/>
            <person name="Gross S."/>
            <person name="Mandapat C."/>
            <person name="Jackson L."/>
            <person name="Mathew T."/>
            <person name="Pu L."/>
            <person name="Thornton R."/>
            <person name="Saada N."/>
            <person name="Wilczek-Boney K.B."/>
            <person name="Lee S."/>
            <person name="Kovar C."/>
            <person name="Wu Y."/>
            <person name="Scherer S.E."/>
            <person name="Worley K.C."/>
            <person name="Muzny D.M."/>
            <person name="Gibbs R."/>
        </authorList>
    </citation>
    <scope>NUCLEOTIDE SEQUENCE</scope>
    <source>
        <strain evidence="5">Brora</strain>
    </source>
</reference>
<dbReference type="EMBL" id="JH431789">
    <property type="status" value="NOT_ANNOTATED_CDS"/>
    <property type="molecule type" value="Genomic_DNA"/>
</dbReference>
<dbReference type="EnsemblMetazoa" id="SMAR007506-RA">
    <property type="protein sequence ID" value="SMAR007506-PA"/>
    <property type="gene ID" value="SMAR007506"/>
</dbReference>
<dbReference type="HOGENOM" id="CLU_005150_0_0_1"/>
<keyword evidence="2" id="KW-0418">Kinase</keyword>
<evidence type="ECO:0000313" key="4">
    <source>
        <dbReference type="EnsemblMetazoa" id="SMAR007506-PA"/>
    </source>
</evidence>
<feature type="domain" description="PI3K/PI4K catalytic" evidence="3">
    <location>
        <begin position="1"/>
        <end position="301"/>
    </location>
</feature>
<dbReference type="eggNOG" id="KOG0891">
    <property type="taxonomic scope" value="Eukaryota"/>
</dbReference>
<dbReference type="InterPro" id="IPR050517">
    <property type="entry name" value="DDR_Repair_Kinase"/>
</dbReference>
<dbReference type="GO" id="GO:0000184">
    <property type="term" value="P:nuclear-transcribed mRNA catabolic process, nonsense-mediated decay"/>
    <property type="evidence" value="ECO:0007669"/>
    <property type="project" value="InterPro"/>
</dbReference>
<accession>T1J1T4</accession>
<dbReference type="SUPFAM" id="SSF56112">
    <property type="entry name" value="Protein kinase-like (PK-like)"/>
    <property type="match status" value="1"/>
</dbReference>
<evidence type="ECO:0000256" key="2">
    <source>
        <dbReference type="ARBA" id="ARBA00022777"/>
    </source>
</evidence>
<dbReference type="Gene3D" id="3.30.1010.10">
    <property type="entry name" value="Phosphatidylinositol 3-kinase Catalytic Subunit, Chain A, domain 4"/>
    <property type="match status" value="1"/>
</dbReference>
<dbReference type="PANTHER" id="PTHR11139:SF71">
    <property type="entry name" value="SERINE_THREONINE-PROTEIN KINASE SMG1"/>
    <property type="match status" value="1"/>
</dbReference>
<dbReference type="FunFam" id="1.10.1070.11:FF:000008">
    <property type="entry name" value="serine/threonine-protein kinase SMG1 isoform X2"/>
    <property type="match status" value="1"/>
</dbReference>
<dbReference type="GO" id="GO:0004674">
    <property type="term" value="F:protein serine/threonine kinase activity"/>
    <property type="evidence" value="ECO:0007669"/>
    <property type="project" value="InterPro"/>
</dbReference>
<protein>
    <recommendedName>
        <fullName evidence="3">PI3K/PI4K catalytic domain-containing protein</fullName>
    </recommendedName>
</protein>
<name>T1J1T4_STRMM</name>
<dbReference type="InterPro" id="IPR011009">
    <property type="entry name" value="Kinase-like_dom_sf"/>
</dbReference>
<dbReference type="CDD" id="cd05170">
    <property type="entry name" value="PIKKc_SMG1"/>
    <property type="match status" value="1"/>
</dbReference>
<evidence type="ECO:0000256" key="1">
    <source>
        <dbReference type="ARBA" id="ARBA00022679"/>
    </source>
</evidence>
<dbReference type="PhylomeDB" id="T1J1T4"/>
<dbReference type="InterPro" id="IPR036940">
    <property type="entry name" value="PI3/4_kinase_cat_sf"/>
</dbReference>
<dbReference type="Proteomes" id="UP000014500">
    <property type="component" value="Unassembled WGS sequence"/>
</dbReference>
<proteinExistence type="predicted"/>
<evidence type="ECO:0000313" key="5">
    <source>
        <dbReference type="Proteomes" id="UP000014500"/>
    </source>
</evidence>
<dbReference type="OMA" id="CDQLEDE"/>
<dbReference type="PROSITE" id="PS00916">
    <property type="entry name" value="PI3_4_KINASE_2"/>
    <property type="match status" value="1"/>
</dbReference>
<dbReference type="STRING" id="126957.T1J1T4"/>